<name>A0A1S3FTW2_DIPOR</name>
<dbReference type="InterPro" id="IPR034027">
    <property type="entry name" value="Reprolysin_adamalysin"/>
</dbReference>
<feature type="disulfide bond" evidence="4">
    <location>
        <begin position="276"/>
        <end position="281"/>
    </location>
</feature>
<evidence type="ECO:0000259" key="6">
    <source>
        <dbReference type="PROSITE" id="PS50214"/>
    </source>
</evidence>
<feature type="disulfide bond" evidence="3">
    <location>
        <begin position="391"/>
        <end position="411"/>
    </location>
</feature>
<dbReference type="STRING" id="10020.ENSDORP00000023694"/>
<dbReference type="InterPro" id="IPR001762">
    <property type="entry name" value="Disintegrin_dom"/>
</dbReference>
<feature type="domain" description="Disintegrin" evidence="6">
    <location>
        <begin position="330"/>
        <end position="419"/>
    </location>
</feature>
<evidence type="ECO:0000259" key="7">
    <source>
        <dbReference type="PROSITE" id="PS50215"/>
    </source>
</evidence>
<feature type="domain" description="Peptidase M12B" evidence="7">
    <location>
        <begin position="123"/>
        <end position="320"/>
    </location>
</feature>
<dbReference type="InterPro" id="IPR006586">
    <property type="entry name" value="ADAM_Cys-rich"/>
</dbReference>
<dbReference type="FunCoup" id="A0A1S3FTW2">
    <property type="interactions" value="4"/>
</dbReference>
<dbReference type="GO" id="GO:0007339">
    <property type="term" value="P:binding of sperm to zona pellucida"/>
    <property type="evidence" value="ECO:0007669"/>
    <property type="project" value="TreeGrafter"/>
</dbReference>
<dbReference type="SUPFAM" id="SSF57552">
    <property type="entry name" value="Blood coagulation inhibitor (disintegrin)"/>
    <property type="match status" value="1"/>
</dbReference>
<dbReference type="GO" id="GO:0004222">
    <property type="term" value="F:metalloendopeptidase activity"/>
    <property type="evidence" value="ECO:0007669"/>
    <property type="project" value="InterPro"/>
</dbReference>
<evidence type="ECO:0000256" key="3">
    <source>
        <dbReference type="PROSITE-ProRule" id="PRU00068"/>
    </source>
</evidence>
<organism evidence="8 9">
    <name type="scientific">Dipodomys ordii</name>
    <name type="common">Ord's kangaroo rat</name>
    <dbReference type="NCBI Taxonomy" id="10020"/>
    <lineage>
        <taxon>Eukaryota</taxon>
        <taxon>Metazoa</taxon>
        <taxon>Chordata</taxon>
        <taxon>Craniata</taxon>
        <taxon>Vertebrata</taxon>
        <taxon>Euteleostomi</taxon>
        <taxon>Mammalia</taxon>
        <taxon>Eutheria</taxon>
        <taxon>Euarchontoglires</taxon>
        <taxon>Glires</taxon>
        <taxon>Rodentia</taxon>
        <taxon>Castorimorpha</taxon>
        <taxon>Heteromyidae</taxon>
        <taxon>Dipodomyinae</taxon>
        <taxon>Dipodomys</taxon>
    </lineage>
</organism>
<keyword evidence="2 4" id="KW-1015">Disulfide bond</keyword>
<dbReference type="Gene3D" id="3.40.390.10">
    <property type="entry name" value="Collagenase (Catalytic Domain)"/>
    <property type="match status" value="1"/>
</dbReference>
<gene>
    <name evidence="9" type="primary">LOC105991677</name>
</gene>
<comment type="caution">
    <text evidence="4">Lacks conserved residue(s) required for the propagation of feature annotation.</text>
</comment>
<dbReference type="InterPro" id="IPR001590">
    <property type="entry name" value="Peptidase_M12B"/>
</dbReference>
<proteinExistence type="predicted"/>
<dbReference type="GeneID" id="105991677"/>
<dbReference type="Pfam" id="PF00200">
    <property type="entry name" value="Disintegrin"/>
    <property type="match status" value="1"/>
</dbReference>
<evidence type="ECO:0000256" key="5">
    <source>
        <dbReference type="SAM" id="Phobius"/>
    </source>
</evidence>
<evidence type="ECO:0000313" key="9">
    <source>
        <dbReference type="RefSeq" id="XP_012879810.1"/>
    </source>
</evidence>
<comment type="subcellular location">
    <subcellularLocation>
        <location evidence="1">Membrane</location>
        <topology evidence="1">Single-pass membrane protein</topology>
    </subcellularLocation>
</comment>
<dbReference type="PANTHER" id="PTHR11905">
    <property type="entry name" value="ADAM A DISINTEGRIN AND METALLOPROTEASE DOMAIN"/>
    <property type="match status" value="1"/>
</dbReference>
<evidence type="ECO:0000256" key="1">
    <source>
        <dbReference type="ARBA" id="ARBA00004167"/>
    </source>
</evidence>
<accession>A0A1S3FTW2</accession>
<dbReference type="InParanoid" id="A0A1S3FTW2"/>
<dbReference type="OrthoDB" id="5951731at2759"/>
<dbReference type="InterPro" id="IPR024079">
    <property type="entry name" value="MetalloPept_cat_dom_sf"/>
</dbReference>
<keyword evidence="5" id="KW-0812">Transmembrane</keyword>
<dbReference type="InterPro" id="IPR036436">
    <property type="entry name" value="Disintegrin_dom_sf"/>
</dbReference>
<dbReference type="Gene3D" id="4.10.70.10">
    <property type="entry name" value="Disintegrin domain"/>
    <property type="match status" value="1"/>
</dbReference>
<evidence type="ECO:0000256" key="4">
    <source>
        <dbReference type="PROSITE-ProRule" id="PRU00276"/>
    </source>
</evidence>
<feature type="transmembrane region" description="Helical" evidence="5">
    <location>
        <begin position="620"/>
        <end position="641"/>
    </location>
</feature>
<keyword evidence="5" id="KW-1133">Transmembrane helix</keyword>
<reference evidence="9" key="1">
    <citation type="submission" date="2025-08" db="UniProtKB">
        <authorList>
            <consortium name="RefSeq"/>
        </authorList>
    </citation>
    <scope>IDENTIFICATION</scope>
    <source>
        <tissue evidence="9">Kidney</tissue>
    </source>
</reference>
<protein>
    <submittedName>
        <fullName evidence="9">Disintegrin and metalloproteinase domain-containing protein 18-like</fullName>
    </submittedName>
</protein>
<keyword evidence="5" id="KW-0472">Membrane</keyword>
<dbReference type="Proteomes" id="UP000081671">
    <property type="component" value="Unplaced"/>
</dbReference>
<dbReference type="SMART" id="SM00050">
    <property type="entry name" value="DISIN"/>
    <property type="match status" value="1"/>
</dbReference>
<dbReference type="GO" id="GO:0007155">
    <property type="term" value="P:cell adhesion"/>
    <property type="evidence" value="ECO:0007669"/>
    <property type="project" value="TreeGrafter"/>
</dbReference>
<dbReference type="RefSeq" id="XP_012879810.1">
    <property type="nucleotide sequence ID" value="XM_013024356.1"/>
</dbReference>
<dbReference type="PANTHER" id="PTHR11905:SF26">
    <property type="entry name" value="A DISINTEGRIN AND METALLOPEPTIDASE DOMAIN 3"/>
    <property type="match status" value="1"/>
</dbReference>
<sequence>MTAYLSYSCGSSVMATCSDVYQLSLAIQGHCFYKGHVAEIPRSVVTLSTCSGLRGLLQLENVSYGIEPLEQSATYEHMLYELKDNKIDYFPLKENYSKLQHVDQPYRVLVKPEKNLDVILLKRTLKIKVIIGQALYDYMGSEMGITIQKVVYVFAVINTMFSQVNVTVLLSTLEVWTDQNMISTDGDANEILQRFLLWQQNMPSQRFDDVTFLLLFKDSSDYVGAAYHGLVCNPKFAAGIALHPKMISLEAFSVVLAQLLGINLGMTYDDSYDCYCPEQICIMHTKAIHSRGIKSFSSCSVDELKHIVSRPEFECLQNQKLSELIYQPINGTCGNGILEASEQCDCGKPEACAFRKCCNPTACTLIGLAQCGTGPCCNKRTCQVSGRGKLCRKSRDLCDFPEHCDGSSEFCVPDVITKDLEPCNNKSAYCFHGICRDPDRQCIELFGKYASESSYLCSEEVNFQNGKLGDCLERCNFNFILCGKIVCQWTSSEVLSISDYGMPYLPGHVCLSAQLLPSGKQDNTYVYDGAICGPNKICLGGQCKLLNFSSEPNFNSKKKCQGTEVCNNQLNCHCDTEYFPPSCKETSLPGGSINDELLSNERSMSLSPNWWRPALKNNELFVGFYVFLPFLILIAILLVRFNKMKGFGQRARASRSIKLPSEDNSEETIQSQS</sequence>
<dbReference type="KEGG" id="dord:105991677"/>
<evidence type="ECO:0000313" key="8">
    <source>
        <dbReference type="Proteomes" id="UP000081671"/>
    </source>
</evidence>
<dbReference type="GO" id="GO:0005886">
    <property type="term" value="C:plasma membrane"/>
    <property type="evidence" value="ECO:0007669"/>
    <property type="project" value="TreeGrafter"/>
</dbReference>
<dbReference type="GO" id="GO:0008584">
    <property type="term" value="P:male gonad development"/>
    <property type="evidence" value="ECO:0007669"/>
    <property type="project" value="TreeGrafter"/>
</dbReference>
<dbReference type="CDD" id="cd04269">
    <property type="entry name" value="ZnMc_adamalysin_II_like"/>
    <property type="match status" value="1"/>
</dbReference>
<dbReference type="GO" id="GO:0006508">
    <property type="term" value="P:proteolysis"/>
    <property type="evidence" value="ECO:0007669"/>
    <property type="project" value="InterPro"/>
</dbReference>
<dbReference type="SMART" id="SM00608">
    <property type="entry name" value="ACR"/>
    <property type="match status" value="1"/>
</dbReference>
<evidence type="ECO:0000256" key="2">
    <source>
        <dbReference type="ARBA" id="ARBA00023157"/>
    </source>
</evidence>
<dbReference type="SUPFAM" id="SSF55486">
    <property type="entry name" value="Metalloproteases ('zincins'), catalytic domain"/>
    <property type="match status" value="1"/>
</dbReference>
<dbReference type="AlphaFoldDB" id="A0A1S3FTW2"/>
<keyword evidence="8" id="KW-1185">Reference proteome</keyword>
<dbReference type="PROSITE" id="PS50215">
    <property type="entry name" value="ADAM_MEPRO"/>
    <property type="match status" value="1"/>
</dbReference>
<dbReference type="Pfam" id="PF08516">
    <property type="entry name" value="ADAM_CR"/>
    <property type="match status" value="1"/>
</dbReference>
<dbReference type="PROSITE" id="PS50214">
    <property type="entry name" value="DISINTEGRIN_2"/>
    <property type="match status" value="1"/>
</dbReference>
<dbReference type="Pfam" id="PF01421">
    <property type="entry name" value="Reprolysin"/>
    <property type="match status" value="1"/>
</dbReference>